<feature type="transmembrane region" description="Helical" evidence="1">
    <location>
        <begin position="120"/>
        <end position="141"/>
    </location>
</feature>
<organism evidence="2">
    <name type="scientific">Siphoviridae sp. ctXPh6</name>
    <dbReference type="NCBI Taxonomy" id="2827578"/>
    <lineage>
        <taxon>Viruses</taxon>
        <taxon>Duplodnaviria</taxon>
        <taxon>Heunggongvirae</taxon>
        <taxon>Uroviricota</taxon>
        <taxon>Caudoviricetes</taxon>
    </lineage>
</organism>
<keyword evidence="1" id="KW-0472">Membrane</keyword>
<sequence length="143" mass="16470">MLEFSDLTKFDFEILEYVKDNGPISEEKIISHFDSDPDVTSLRIHELSKASYNMNYPNNKGFPISISDSSYLDKAYSRYHDEDGMPQSEYTGSVSISRRGKKALQDWKQNESDRFWDIRLCGYLTLAVSVASFILAFYNTFCG</sequence>
<keyword evidence="1" id="KW-0812">Transmembrane</keyword>
<proteinExistence type="predicted"/>
<reference evidence="2" key="1">
    <citation type="journal article" date="2021" name="Proc. Natl. Acad. Sci. U.S.A.">
        <title>A Catalog of Tens of Thousands of Viruses from Human Metagenomes Reveals Hidden Associations with Chronic Diseases.</title>
        <authorList>
            <person name="Tisza M.J."/>
            <person name="Buck C.B."/>
        </authorList>
    </citation>
    <scope>NUCLEOTIDE SEQUENCE</scope>
    <source>
        <strain evidence="2">CtXPh6</strain>
    </source>
</reference>
<keyword evidence="1" id="KW-1133">Transmembrane helix</keyword>
<evidence type="ECO:0000256" key="1">
    <source>
        <dbReference type="SAM" id="Phobius"/>
    </source>
</evidence>
<accession>A0A8S5LJT1</accession>
<evidence type="ECO:0000313" key="2">
    <source>
        <dbReference type="EMBL" id="DAD70262.1"/>
    </source>
</evidence>
<dbReference type="EMBL" id="BK015862">
    <property type="protein sequence ID" value="DAD70262.1"/>
    <property type="molecule type" value="Genomic_DNA"/>
</dbReference>
<protein>
    <submittedName>
        <fullName evidence="2">Uncharacterized protein</fullName>
    </submittedName>
</protein>
<name>A0A8S5LJT1_9CAUD</name>